<name>A0A3R5WDA2_PARDI</name>
<keyword evidence="4" id="KW-0472">Membrane</keyword>
<gene>
    <name evidence="8" type="ORF">DW782_11525</name>
</gene>
<evidence type="ECO:0000256" key="3">
    <source>
        <dbReference type="ARBA" id="ARBA00022729"/>
    </source>
</evidence>
<dbReference type="EMBL" id="QSJN01000006">
    <property type="protein sequence ID" value="RHD74487.1"/>
    <property type="molecule type" value="Genomic_DNA"/>
</dbReference>
<evidence type="ECO:0000313" key="9">
    <source>
        <dbReference type="Proteomes" id="UP000284660"/>
    </source>
</evidence>
<dbReference type="Pfam" id="PF07980">
    <property type="entry name" value="SusD_RagB"/>
    <property type="match status" value="1"/>
</dbReference>
<reference evidence="8 9" key="1">
    <citation type="submission" date="2018-08" db="EMBL/GenBank/DDBJ databases">
        <title>A genome reference for cultivated species of the human gut microbiota.</title>
        <authorList>
            <person name="Zou Y."/>
            <person name="Xue W."/>
            <person name="Luo G."/>
        </authorList>
    </citation>
    <scope>NUCLEOTIDE SEQUENCE [LARGE SCALE GENOMIC DNA]</scope>
    <source>
        <strain evidence="8 9">AM30-4</strain>
    </source>
</reference>
<feature type="domain" description="RagB/SusD" evidence="6">
    <location>
        <begin position="266"/>
        <end position="519"/>
    </location>
</feature>
<organism evidence="8 9">
    <name type="scientific">Parabacteroides distasonis</name>
    <dbReference type="NCBI Taxonomy" id="823"/>
    <lineage>
        <taxon>Bacteria</taxon>
        <taxon>Pseudomonadati</taxon>
        <taxon>Bacteroidota</taxon>
        <taxon>Bacteroidia</taxon>
        <taxon>Bacteroidales</taxon>
        <taxon>Tannerellaceae</taxon>
        <taxon>Parabacteroides</taxon>
    </lineage>
</organism>
<dbReference type="InterPro" id="IPR011990">
    <property type="entry name" value="TPR-like_helical_dom_sf"/>
</dbReference>
<dbReference type="Gene3D" id="1.25.40.390">
    <property type="match status" value="1"/>
</dbReference>
<evidence type="ECO:0000259" key="7">
    <source>
        <dbReference type="Pfam" id="PF14322"/>
    </source>
</evidence>
<keyword evidence="3" id="KW-0732">Signal</keyword>
<evidence type="ECO:0000256" key="4">
    <source>
        <dbReference type="ARBA" id="ARBA00023136"/>
    </source>
</evidence>
<accession>A0A3R5WDA2</accession>
<evidence type="ECO:0000256" key="1">
    <source>
        <dbReference type="ARBA" id="ARBA00004442"/>
    </source>
</evidence>
<dbReference type="Proteomes" id="UP000284660">
    <property type="component" value="Unassembled WGS sequence"/>
</dbReference>
<sequence length="519" mass="58771">MKKRYLYVAALAALLNFSSCSNSFLDLNPDTAITANTFYKTAEHFDQALVASYTAFRSIAQTGIMMDEMRSDNSFYTFYSGDRGPYASTEVLALFLDSGDPISWIETRYKDNYTCIGRVNTILNRLESSEMTDSEKNAVKAEALFLRAYYYYDLVQHWGGVPLILEEVQNEADAFKAKSSAEEVYNQIITDLTEAITLGLPVPSKFPQSGRATMGAAKMLRAYAYMSQPDRNYPAAEQDLKDITKMNYTLLSDYNAVFDKANKNNQESILEVQYANDGSTDEWNRIPWNIIPKCSNNEVLMGIAGSNYVGAWPGGTAGGWNVPTDEMIQSYEKGDKRLEASIAVAEGTLDGDNFTFEEVKSPIGYTPAAGKDFRYFVKKYYHPPYTYSLRADDNFPVYRYSGALLLLSEALVKQGKNAEALPYINQVRERAGLKPLASVTLNDVMDEMRHELAFENKRWTDLIRNDQAIEKMTAFGKTMKALYPWILPSAFNVTKERFVYAFPRREMDINYLLEQNPGY</sequence>
<evidence type="ECO:0000313" key="8">
    <source>
        <dbReference type="EMBL" id="RHD74487.1"/>
    </source>
</evidence>
<dbReference type="AlphaFoldDB" id="A0A3R5WDA2"/>
<comment type="subcellular location">
    <subcellularLocation>
        <location evidence="1">Cell outer membrane</location>
    </subcellularLocation>
</comment>
<dbReference type="InterPro" id="IPR033985">
    <property type="entry name" value="SusD-like_N"/>
</dbReference>
<comment type="caution">
    <text evidence="8">The sequence shown here is derived from an EMBL/GenBank/DDBJ whole genome shotgun (WGS) entry which is preliminary data.</text>
</comment>
<proteinExistence type="inferred from homology"/>
<protein>
    <submittedName>
        <fullName evidence="8">RagB/SusD family nutrient uptake outer membrane protein</fullName>
    </submittedName>
</protein>
<dbReference type="RefSeq" id="WP_008780805.1">
    <property type="nucleotide sequence ID" value="NZ_BAABYH010000001.1"/>
</dbReference>
<dbReference type="InterPro" id="IPR012944">
    <property type="entry name" value="SusD_RagB_dom"/>
</dbReference>
<keyword evidence="5" id="KW-0998">Cell outer membrane</keyword>
<feature type="domain" description="SusD-like N-terminal" evidence="7">
    <location>
        <begin position="24"/>
        <end position="204"/>
    </location>
</feature>
<comment type="similarity">
    <text evidence="2">Belongs to the SusD family.</text>
</comment>
<evidence type="ECO:0000256" key="5">
    <source>
        <dbReference type="ARBA" id="ARBA00023237"/>
    </source>
</evidence>
<dbReference type="Pfam" id="PF14322">
    <property type="entry name" value="SusD-like_3"/>
    <property type="match status" value="1"/>
</dbReference>
<evidence type="ECO:0000256" key="2">
    <source>
        <dbReference type="ARBA" id="ARBA00006275"/>
    </source>
</evidence>
<dbReference type="SUPFAM" id="SSF48452">
    <property type="entry name" value="TPR-like"/>
    <property type="match status" value="1"/>
</dbReference>
<dbReference type="CDD" id="cd08977">
    <property type="entry name" value="SusD"/>
    <property type="match status" value="1"/>
</dbReference>
<dbReference type="GO" id="GO:0009279">
    <property type="term" value="C:cell outer membrane"/>
    <property type="evidence" value="ECO:0007669"/>
    <property type="project" value="UniProtKB-SubCell"/>
</dbReference>
<evidence type="ECO:0000259" key="6">
    <source>
        <dbReference type="Pfam" id="PF07980"/>
    </source>
</evidence>